<evidence type="ECO:0000256" key="2">
    <source>
        <dbReference type="ARBA" id="ARBA00005582"/>
    </source>
</evidence>
<evidence type="ECO:0000259" key="6">
    <source>
        <dbReference type="PROSITE" id="PS51462"/>
    </source>
</evidence>
<evidence type="ECO:0000313" key="8">
    <source>
        <dbReference type="Proteomes" id="UP001596378"/>
    </source>
</evidence>
<dbReference type="EMBL" id="JBHTAI010000026">
    <property type="protein sequence ID" value="MFC7152796.1"/>
    <property type="molecule type" value="Genomic_DNA"/>
</dbReference>
<keyword evidence="3" id="KW-0479">Metal-binding</keyword>
<dbReference type="PROSITE" id="PS51462">
    <property type="entry name" value="NUDIX"/>
    <property type="match status" value="1"/>
</dbReference>
<dbReference type="Proteomes" id="UP001596378">
    <property type="component" value="Unassembled WGS sequence"/>
</dbReference>
<organism evidence="7 8">
    <name type="scientific">Cohnella cellulosilytica</name>
    <dbReference type="NCBI Taxonomy" id="986710"/>
    <lineage>
        <taxon>Bacteria</taxon>
        <taxon>Bacillati</taxon>
        <taxon>Bacillota</taxon>
        <taxon>Bacilli</taxon>
        <taxon>Bacillales</taxon>
        <taxon>Paenibacillaceae</taxon>
        <taxon>Cohnella</taxon>
    </lineage>
</organism>
<keyword evidence="5" id="KW-0460">Magnesium</keyword>
<dbReference type="InterPro" id="IPR003562">
    <property type="entry name" value="Mutator_MutX_prot"/>
</dbReference>
<dbReference type="Pfam" id="PF00293">
    <property type="entry name" value="NUDIX"/>
    <property type="match status" value="1"/>
</dbReference>
<dbReference type="SUPFAM" id="SSF55811">
    <property type="entry name" value="Nudix"/>
    <property type="match status" value="1"/>
</dbReference>
<keyword evidence="8" id="KW-1185">Reference proteome</keyword>
<accession>A0ABW2FHZ0</accession>
<dbReference type="InterPro" id="IPR015797">
    <property type="entry name" value="NUDIX_hydrolase-like_dom_sf"/>
</dbReference>
<dbReference type="InterPro" id="IPR020084">
    <property type="entry name" value="NUDIX_hydrolase_CS"/>
</dbReference>
<comment type="caution">
    <text evidence="7">The sequence shown here is derived from an EMBL/GenBank/DDBJ whole genome shotgun (WGS) entry which is preliminary data.</text>
</comment>
<evidence type="ECO:0000256" key="4">
    <source>
        <dbReference type="ARBA" id="ARBA00022801"/>
    </source>
</evidence>
<dbReference type="InterPro" id="IPR000086">
    <property type="entry name" value="NUDIX_hydrolase_dom"/>
</dbReference>
<evidence type="ECO:0000256" key="3">
    <source>
        <dbReference type="ARBA" id="ARBA00022723"/>
    </source>
</evidence>
<comment type="similarity">
    <text evidence="2">Belongs to the Nudix hydrolase family.</text>
</comment>
<evidence type="ECO:0000256" key="5">
    <source>
        <dbReference type="ARBA" id="ARBA00022842"/>
    </source>
</evidence>
<comment type="cofactor">
    <cofactor evidence="1">
        <name>Mg(2+)</name>
        <dbReference type="ChEBI" id="CHEBI:18420"/>
    </cofactor>
</comment>
<proteinExistence type="inferred from homology"/>
<dbReference type="CDD" id="cd18875">
    <property type="entry name" value="NUDIX_Hydrolase"/>
    <property type="match status" value="1"/>
</dbReference>
<feature type="domain" description="Nudix hydrolase" evidence="6">
    <location>
        <begin position="6"/>
        <end position="132"/>
    </location>
</feature>
<dbReference type="Gene3D" id="3.90.79.10">
    <property type="entry name" value="Nucleoside Triphosphate Pyrophosphohydrolase"/>
    <property type="match status" value="1"/>
</dbReference>
<evidence type="ECO:0000256" key="1">
    <source>
        <dbReference type="ARBA" id="ARBA00001946"/>
    </source>
</evidence>
<evidence type="ECO:0000313" key="7">
    <source>
        <dbReference type="EMBL" id="MFC7152796.1"/>
    </source>
</evidence>
<sequence>MNSEVQYKLLTLCMIQDGNRILLMNRPEKLGFPGYISPGGKVDFPESIVDGAIREVREETGLIVKEIIYKGLNEFCEINAGLRYMVFNYLVTSFEGELLENPPEGELLWVDKDQTDDLPMQEWFRKRIPLFFQPGVFEQSTIWDKNNDVELKKTEKYYIEGRLEGVSSSRTGYQPGSDEDV</sequence>
<dbReference type="PANTHER" id="PTHR43758:SF2">
    <property type="entry name" value="OXIDIZED PURINE NUCLEOSIDE TRIPHOSPHATE HYDROLASE"/>
    <property type="match status" value="1"/>
</dbReference>
<protein>
    <submittedName>
        <fullName evidence="7">8-oxo-dGTP diphosphatase</fullName>
    </submittedName>
</protein>
<keyword evidence="4" id="KW-0378">Hydrolase</keyword>
<dbReference type="RefSeq" id="WP_378050935.1">
    <property type="nucleotide sequence ID" value="NZ_JBHMDN010000031.1"/>
</dbReference>
<name>A0ABW2FHZ0_9BACL</name>
<dbReference type="PRINTS" id="PR01402">
    <property type="entry name" value="MUTATORMUTX"/>
</dbReference>
<gene>
    <name evidence="7" type="ORF">ACFQMJ_30025</name>
</gene>
<dbReference type="PROSITE" id="PS00893">
    <property type="entry name" value="NUDIX_BOX"/>
    <property type="match status" value="1"/>
</dbReference>
<reference evidence="8" key="1">
    <citation type="journal article" date="2019" name="Int. J. Syst. Evol. Microbiol.">
        <title>The Global Catalogue of Microorganisms (GCM) 10K type strain sequencing project: providing services to taxonomists for standard genome sequencing and annotation.</title>
        <authorList>
            <consortium name="The Broad Institute Genomics Platform"/>
            <consortium name="The Broad Institute Genome Sequencing Center for Infectious Disease"/>
            <person name="Wu L."/>
            <person name="Ma J."/>
        </authorList>
    </citation>
    <scope>NUCLEOTIDE SEQUENCE [LARGE SCALE GENOMIC DNA]</scope>
    <source>
        <strain evidence="8">KCTC 12907</strain>
    </source>
</reference>
<dbReference type="PANTHER" id="PTHR43758">
    <property type="entry name" value="7,8-DIHYDRO-8-OXOGUANINE TRIPHOSPHATASE"/>
    <property type="match status" value="1"/>
</dbReference>